<dbReference type="InterPro" id="IPR019734">
    <property type="entry name" value="TPR_rpt"/>
</dbReference>
<dbReference type="Pfam" id="PF13174">
    <property type="entry name" value="TPR_6"/>
    <property type="match status" value="2"/>
</dbReference>
<protein>
    <submittedName>
        <fullName evidence="4">Tetratricopeptide repeat protein</fullName>
    </submittedName>
</protein>
<name>A0A5C6RY35_9FLAO</name>
<sequence>MSIPTIHSNFNMNKYKVKDLTLRIKYLILVLIVNSVSSIALFAQKTTIYTHEISTYNSASELFDKEKYSAAQDKFADVLKTISDKKSEVAVNAKYYHALCGLRLFNTDAENLFIEFINEYPESPKVKLAYFYLGTYHFRGKKYDEALAWFAKIDAYDLSPEELAEYHFKKGYSYFINESYDEASKEFYEIKDVDNKYAAPAKYYYAHVAYLQQKYESSLETFLQLNSNPKFSPITPYYITQIYYLQKKYDKLIEYAPALLDTAIPNRTPEIARLIGESYYRSNKFNEAIPYLKRYQKEKPYEASRADQYQLGYALYKADSCDQAIEWFKKSINENDSISQTAHYHLAECYLKLNNKQFARSSFRAASQADFDPQIKEDALFSFAKISYELSFHPFNDAIKAFEEYINTYPNSKKLSSAYEYLVAVYYTTKNYKAAIQSLENIKTLDNSLQEAYQKIAHYRGIELFNNRQYEEAISYFDKSDKYLLNPKIKAENIYWRAESFYRLNNFSEAIGRYKKFIYEPEAIGTENLNKAYYHIGYAYFELKEYSNAKTWFRKYNENTTNIKSSKIKNDALNRTADCFFMEQDYKAAIEYYDKATMIGVHQIDYSLYQSAIANGVVGNYKEKANLLETLINQKQNSHLLDDAIYELAEVQLLQNNNDKALENFKKIKNNHPTSPYVSKSLVKEGLIYYNKKDDNNALIVFKEVVKTYPNTDESKESLEKIKKIYIDQGDLATYETYLGTVGSTDAAALILDADYYEVAENSYMGGNCDRAVSGFAKYLEKYPKGTYALNAHFYKATCEYKSGFNNEALIDYNYVIQAQKNNFSENALLAAAKINLELGKTDDALNNYNQLEYLADNPENVFKAQVEQMRLNYQFNNIDATIKYCEIVINKDIDDANLITETHLIYAKALLALDNYNKALKEFTTASMSPNKFGAEAKYNVAHILYLRGEYDNCEAEIFSLIKKFPGYDYWMGKSLILLADNYVSKEDLFQAKVTFQNIIDNSKYPELVNIATEKLNIIKEQEASKRVAEQPEEVELNFGNELDIEKLFSDPEPPIEEEEIPLPKQNKEEKIIEEKDSLESEPKEKNIDEEGKGDE</sequence>
<evidence type="ECO:0000256" key="2">
    <source>
        <dbReference type="SAM" id="MobiDB-lite"/>
    </source>
</evidence>
<dbReference type="Pfam" id="PF13432">
    <property type="entry name" value="TPR_16"/>
    <property type="match status" value="2"/>
</dbReference>
<keyword evidence="3" id="KW-1133">Transmembrane helix</keyword>
<evidence type="ECO:0000313" key="4">
    <source>
        <dbReference type="EMBL" id="TXB67288.1"/>
    </source>
</evidence>
<evidence type="ECO:0000256" key="3">
    <source>
        <dbReference type="SAM" id="Phobius"/>
    </source>
</evidence>
<feature type="compositionally biased region" description="Basic and acidic residues" evidence="2">
    <location>
        <begin position="1067"/>
        <end position="1097"/>
    </location>
</feature>
<reference evidence="4 5" key="1">
    <citation type="submission" date="2019-08" db="EMBL/GenBank/DDBJ databases">
        <title>Genome of Vicingus serpentipes NCIMB 15042.</title>
        <authorList>
            <person name="Bowman J.P."/>
        </authorList>
    </citation>
    <scope>NUCLEOTIDE SEQUENCE [LARGE SCALE GENOMIC DNA]</scope>
    <source>
        <strain evidence="4 5">NCIMB 15042</strain>
    </source>
</reference>
<evidence type="ECO:0000313" key="5">
    <source>
        <dbReference type="Proteomes" id="UP000321721"/>
    </source>
</evidence>
<keyword evidence="1" id="KW-0802">TPR repeat</keyword>
<dbReference type="EMBL" id="VOOS01000001">
    <property type="protein sequence ID" value="TXB67288.1"/>
    <property type="molecule type" value="Genomic_DNA"/>
</dbReference>
<organism evidence="4 5">
    <name type="scientific">Vicingus serpentipes</name>
    <dbReference type="NCBI Taxonomy" id="1926625"/>
    <lineage>
        <taxon>Bacteria</taxon>
        <taxon>Pseudomonadati</taxon>
        <taxon>Bacteroidota</taxon>
        <taxon>Flavobacteriia</taxon>
        <taxon>Flavobacteriales</taxon>
        <taxon>Vicingaceae</taxon>
        <taxon>Vicingus</taxon>
    </lineage>
</organism>
<dbReference type="PROSITE" id="PS50005">
    <property type="entry name" value="TPR"/>
    <property type="match status" value="2"/>
</dbReference>
<keyword evidence="3" id="KW-0472">Membrane</keyword>
<dbReference type="PANTHER" id="PTHR12558">
    <property type="entry name" value="CELL DIVISION CYCLE 16,23,27"/>
    <property type="match status" value="1"/>
</dbReference>
<dbReference type="Proteomes" id="UP000321721">
    <property type="component" value="Unassembled WGS sequence"/>
</dbReference>
<dbReference type="Gene3D" id="1.25.40.10">
    <property type="entry name" value="Tetratricopeptide repeat domain"/>
    <property type="match status" value="8"/>
</dbReference>
<gene>
    <name evidence="4" type="ORF">FRY74_03625</name>
</gene>
<dbReference type="PANTHER" id="PTHR12558:SF13">
    <property type="entry name" value="CELL DIVISION CYCLE PROTEIN 27 HOMOLOG"/>
    <property type="match status" value="1"/>
</dbReference>
<comment type="caution">
    <text evidence="4">The sequence shown here is derived from an EMBL/GenBank/DDBJ whole genome shotgun (WGS) entry which is preliminary data.</text>
</comment>
<dbReference type="SUPFAM" id="SSF48452">
    <property type="entry name" value="TPR-like"/>
    <property type="match status" value="5"/>
</dbReference>
<evidence type="ECO:0000256" key="1">
    <source>
        <dbReference type="PROSITE-ProRule" id="PRU00339"/>
    </source>
</evidence>
<dbReference type="OrthoDB" id="9814448at2"/>
<feature type="region of interest" description="Disordered" evidence="2">
    <location>
        <begin position="1051"/>
        <end position="1097"/>
    </location>
</feature>
<proteinExistence type="predicted"/>
<keyword evidence="3" id="KW-0812">Transmembrane</keyword>
<keyword evidence="5" id="KW-1185">Reference proteome</keyword>
<feature type="transmembrane region" description="Helical" evidence="3">
    <location>
        <begin position="24"/>
        <end position="43"/>
    </location>
</feature>
<feature type="repeat" description="TPR" evidence="1">
    <location>
        <begin position="679"/>
        <end position="712"/>
    </location>
</feature>
<dbReference type="AlphaFoldDB" id="A0A5C6RY35"/>
<accession>A0A5C6RY35</accession>
<dbReference type="SMART" id="SM00028">
    <property type="entry name" value="TPR"/>
    <property type="match status" value="13"/>
</dbReference>
<feature type="repeat" description="TPR" evidence="1">
    <location>
        <begin position="269"/>
        <end position="302"/>
    </location>
</feature>
<dbReference type="InterPro" id="IPR011990">
    <property type="entry name" value="TPR-like_helical_dom_sf"/>
</dbReference>
<dbReference type="Pfam" id="PF13181">
    <property type="entry name" value="TPR_8"/>
    <property type="match status" value="1"/>
</dbReference>